<gene>
    <name evidence="5" type="ORF">G6O67_007318</name>
</gene>
<dbReference type="AlphaFoldDB" id="A0A8H4PNS4"/>
<feature type="compositionally biased region" description="Polar residues" evidence="3">
    <location>
        <begin position="349"/>
        <end position="365"/>
    </location>
</feature>
<feature type="compositionally biased region" description="Basic and acidic residues" evidence="3">
    <location>
        <begin position="300"/>
        <end position="323"/>
    </location>
</feature>
<feature type="compositionally biased region" description="Acidic residues" evidence="3">
    <location>
        <begin position="469"/>
        <end position="483"/>
    </location>
</feature>
<dbReference type="OrthoDB" id="349045at2759"/>
<evidence type="ECO:0000256" key="1">
    <source>
        <dbReference type="ARBA" id="ARBA00004123"/>
    </source>
</evidence>
<feature type="compositionally biased region" description="Low complexity" evidence="3">
    <location>
        <begin position="9"/>
        <end position="21"/>
    </location>
</feature>
<feature type="domain" description="WHIM1" evidence="4">
    <location>
        <begin position="158"/>
        <end position="202"/>
    </location>
</feature>
<feature type="region of interest" description="Disordered" evidence="3">
    <location>
        <begin position="299"/>
        <end position="489"/>
    </location>
</feature>
<sequence length="610" mass="66789">MAPDDDSSDLSSLSSLSPAPSDSEELDKDTVAAPPKAKPGLLKFFPKLSGQPAPGPSQPPRKRSPSPPHEYVLADNPDIAFIVMFRSRFSDAFPKTLAHFGPQELERDVVEFVPGDRVEHFLCALLGLLLNRKQDVKPGHYGRALEDAIASHKSQWSPAWERKSPLSGGATFNSMTPTERLTLLRTLILWTMASSEAVKASITQSYKQNRHEEDINQPRAVKPWGSDGDKRRYFLVEGQDDTNFRVYRESNPAGATRTWWSVAGTTEELKVLAERLETKDGGPKAKALSHKILTAVPRFEAGEEKRKRREYRQSRKDQFKRPEPSFSYEGRTRGKRMKYTYSDEEDNFLSDSTGNRRSTRNTGANTPAEAGPVTTSSGRQVRAPPRLNMVAAEGAPGSTQGDGSEYDQENPVGPSGRPRRSAAVNHAINGVNGSRRHGNGSADTDDEDGSEAGFGDDEHDADAHISHESDDEEEFEEDEVDSDEQPRSLVVKLSVTSPRLRTVLAQPAQANNTFAAEEDQRRKVKTSTADTVMLGTPEAPAQEYTTSVVDRAPRGATGERSNGSAPLVNADVQREPSPSAAAPTSLAFRGSPEKALRQPSLSMGDDANKQ</sequence>
<dbReference type="PANTHER" id="PTHR42107">
    <property type="entry name" value="YALI0D24453P"/>
    <property type="match status" value="1"/>
</dbReference>
<protein>
    <recommendedName>
        <fullName evidence="4">WHIM1 domain-containing protein</fullName>
    </recommendedName>
</protein>
<feature type="region of interest" description="Disordered" evidence="3">
    <location>
        <begin position="503"/>
        <end position="610"/>
    </location>
</feature>
<accession>A0A8H4PNS4</accession>
<dbReference type="InterPro" id="IPR028942">
    <property type="entry name" value="WHIM1_dom"/>
</dbReference>
<dbReference type="Proteomes" id="UP000557566">
    <property type="component" value="Unassembled WGS sequence"/>
</dbReference>
<keyword evidence="2" id="KW-0539">Nucleus</keyword>
<keyword evidence="6" id="KW-1185">Reference proteome</keyword>
<dbReference type="GO" id="GO:0005634">
    <property type="term" value="C:nucleus"/>
    <property type="evidence" value="ECO:0007669"/>
    <property type="project" value="UniProtKB-SubCell"/>
</dbReference>
<evidence type="ECO:0000256" key="3">
    <source>
        <dbReference type="SAM" id="MobiDB-lite"/>
    </source>
</evidence>
<feature type="compositionally biased region" description="Acidic residues" evidence="3">
    <location>
        <begin position="443"/>
        <end position="460"/>
    </location>
</feature>
<organism evidence="5 6">
    <name type="scientific">Ophiocordyceps sinensis</name>
    <dbReference type="NCBI Taxonomy" id="72228"/>
    <lineage>
        <taxon>Eukaryota</taxon>
        <taxon>Fungi</taxon>
        <taxon>Dikarya</taxon>
        <taxon>Ascomycota</taxon>
        <taxon>Pezizomycotina</taxon>
        <taxon>Sordariomycetes</taxon>
        <taxon>Hypocreomycetidae</taxon>
        <taxon>Hypocreales</taxon>
        <taxon>Ophiocordycipitaceae</taxon>
        <taxon>Ophiocordyceps</taxon>
    </lineage>
</organism>
<evidence type="ECO:0000313" key="5">
    <source>
        <dbReference type="EMBL" id="KAF4505360.1"/>
    </source>
</evidence>
<dbReference type="EMBL" id="JAAVMX010000008">
    <property type="protein sequence ID" value="KAF4505360.1"/>
    <property type="molecule type" value="Genomic_DNA"/>
</dbReference>
<comment type="caution">
    <text evidence="5">The sequence shown here is derived from an EMBL/GenBank/DDBJ whole genome shotgun (WGS) entry which is preliminary data.</text>
</comment>
<evidence type="ECO:0000259" key="4">
    <source>
        <dbReference type="Pfam" id="PF15612"/>
    </source>
</evidence>
<dbReference type="Pfam" id="PF15612">
    <property type="entry name" value="WHIM1"/>
    <property type="match status" value="1"/>
</dbReference>
<proteinExistence type="predicted"/>
<comment type="subcellular location">
    <subcellularLocation>
        <location evidence="1">Nucleus</location>
    </subcellularLocation>
</comment>
<name>A0A8H4PNS4_9HYPO</name>
<evidence type="ECO:0000313" key="6">
    <source>
        <dbReference type="Proteomes" id="UP000557566"/>
    </source>
</evidence>
<dbReference type="PANTHER" id="PTHR42107:SF1">
    <property type="entry name" value="WHIM1 DOMAIN-CONTAINING PROTEIN"/>
    <property type="match status" value="1"/>
</dbReference>
<feature type="region of interest" description="Disordered" evidence="3">
    <location>
        <begin position="1"/>
        <end position="70"/>
    </location>
</feature>
<reference evidence="5 6" key="1">
    <citation type="journal article" date="2020" name="Genome Biol. Evol.">
        <title>A new high-quality draft genome assembly of the Chinese cordyceps Ophiocordyceps sinensis.</title>
        <authorList>
            <person name="Shu R."/>
            <person name="Zhang J."/>
            <person name="Meng Q."/>
            <person name="Zhang H."/>
            <person name="Zhou G."/>
            <person name="Li M."/>
            <person name="Wu P."/>
            <person name="Zhao Y."/>
            <person name="Chen C."/>
            <person name="Qin Q."/>
        </authorList>
    </citation>
    <scope>NUCLEOTIDE SEQUENCE [LARGE SCALE GENOMIC DNA]</scope>
    <source>
        <strain evidence="5 6">IOZ07</strain>
    </source>
</reference>
<evidence type="ECO:0000256" key="2">
    <source>
        <dbReference type="ARBA" id="ARBA00023242"/>
    </source>
</evidence>
<feature type="compositionally biased region" description="Low complexity" evidence="3">
    <location>
        <begin position="576"/>
        <end position="585"/>
    </location>
</feature>